<evidence type="ECO:0000256" key="2">
    <source>
        <dbReference type="ARBA" id="ARBA00022448"/>
    </source>
</evidence>
<dbReference type="EMBL" id="CP003587">
    <property type="protein sequence ID" value="AGY60455.1"/>
    <property type="molecule type" value="Genomic_DNA"/>
</dbReference>
<dbReference type="SUPFAM" id="SSF53850">
    <property type="entry name" value="Periplasmic binding protein-like II"/>
    <property type="match status" value="1"/>
</dbReference>
<dbReference type="InterPro" id="IPR006311">
    <property type="entry name" value="TAT_signal"/>
</dbReference>
<evidence type="ECO:0000256" key="4">
    <source>
        <dbReference type="ARBA" id="ARBA00022519"/>
    </source>
</evidence>
<dbReference type="eggNOG" id="COG0715">
    <property type="taxonomic scope" value="Bacteria"/>
</dbReference>
<keyword evidence="10" id="KW-1185">Reference proteome</keyword>
<dbReference type="PATRIC" id="fig|1183438.3.peg.4139"/>
<evidence type="ECO:0000256" key="5">
    <source>
        <dbReference type="ARBA" id="ARBA00022729"/>
    </source>
</evidence>
<proteinExistence type="inferred from homology"/>
<dbReference type="PANTHER" id="PTHR30024:SF7">
    <property type="entry name" value="NITRATE_NITRITE BINDING PROTEIN NRTA"/>
    <property type="match status" value="1"/>
</dbReference>
<dbReference type="STRING" id="1183438.GKIL_4209"/>
<keyword evidence="2" id="KW-0813">Transport</keyword>
<dbReference type="Proteomes" id="UP000017396">
    <property type="component" value="Chromosome"/>
</dbReference>
<organism evidence="9 10">
    <name type="scientific">Gloeobacter kilaueensis (strain ATCC BAA-2537 / CCAP 1431/1 / ULC 316 / JS1)</name>
    <dbReference type="NCBI Taxonomy" id="1183438"/>
    <lineage>
        <taxon>Bacteria</taxon>
        <taxon>Bacillati</taxon>
        <taxon>Cyanobacteriota</taxon>
        <taxon>Cyanophyceae</taxon>
        <taxon>Gloeobacterales</taxon>
        <taxon>Gloeobacteraceae</taxon>
        <taxon>Gloeobacter</taxon>
    </lineage>
</organism>
<name>U5QRY7_GLOK1</name>
<reference evidence="9 10" key="1">
    <citation type="journal article" date="2013" name="PLoS ONE">
        <title>Cultivation and Complete Genome Sequencing of Gloeobacter kilaueensis sp. nov., from a Lava Cave in Kilauea Caldera, Hawai'i.</title>
        <authorList>
            <person name="Saw J.H."/>
            <person name="Schatz M."/>
            <person name="Brown M.V."/>
            <person name="Kunkel D.D."/>
            <person name="Foster J.S."/>
            <person name="Shick H."/>
            <person name="Christensen S."/>
            <person name="Hou S."/>
            <person name="Wan X."/>
            <person name="Donachie S.P."/>
        </authorList>
    </citation>
    <scope>NUCLEOTIDE SEQUENCE [LARGE SCALE GENOMIC DNA]</scope>
    <source>
        <strain evidence="10">JS</strain>
    </source>
</reference>
<accession>U5QRY7</accession>
<dbReference type="RefSeq" id="WP_023175806.1">
    <property type="nucleotide sequence ID" value="NC_022600.1"/>
</dbReference>
<dbReference type="KEGG" id="glj:GKIL_4209"/>
<gene>
    <name evidence="9" type="primary">nrtA</name>
    <name evidence="9" type="ORF">GKIL_4209</name>
</gene>
<keyword evidence="6" id="KW-0406">Ion transport</keyword>
<dbReference type="GO" id="GO:0006811">
    <property type="term" value="P:monoatomic ion transport"/>
    <property type="evidence" value="ECO:0007669"/>
    <property type="project" value="UniProtKB-KW"/>
</dbReference>
<dbReference type="Gene3D" id="3.40.190.10">
    <property type="entry name" value="Periplasmic binding protein-like II"/>
    <property type="match status" value="2"/>
</dbReference>
<comment type="similarity">
    <text evidence="8">Belongs to the CmpA/NrtA family.</text>
</comment>
<comment type="subcellular location">
    <subcellularLocation>
        <location evidence="1">Cell inner membrane</location>
    </subcellularLocation>
</comment>
<evidence type="ECO:0000256" key="8">
    <source>
        <dbReference type="ARBA" id="ARBA00024031"/>
    </source>
</evidence>
<dbReference type="PROSITE" id="PS51318">
    <property type="entry name" value="TAT"/>
    <property type="match status" value="1"/>
</dbReference>
<sequence length="444" mass="48882">MEKTTGAEQEQTAIKTGRRSFLVAAGAVGAGLLLKPGYAGAADAPEVTGARIGFVGQTDAAPLIIAKEKGYFAKQGLKDIELVKLPSYAVIRDNLELGTDNGGIDGSMILRPIGFLMALGTITKGNKKVPMYVPLQLNIDGQGITISNEFRSEDPRLDSSPIKAKVEKAKSQSRRYKFASTFPGGTSDLMMRYWLAAGGIDPDSDVESLIVPAGQLVANMKVGNLSGFCVGDPWHARAISEKTGYTALISGEMWRDHPEKALTLRADWSDKNPKATRAIVRAVIEAQQWCDVMTNREELAKILSGREYTNVAAADLLPRLKGTVDYGDGRVVQNSPYIMRYWKNNASYPYKSHDLWFLTENIRWGKLPPDFAQVRKVIDQVNREDVWRTAAKELGVPAAQIPKSTSRGVETFYPDKVKFDPKNPEAYLASLKIKRVTDIKVKRT</sequence>
<evidence type="ECO:0000256" key="1">
    <source>
        <dbReference type="ARBA" id="ARBA00004533"/>
    </source>
</evidence>
<dbReference type="CDD" id="cd13553">
    <property type="entry name" value="PBP2_NrtA_CpmA_like"/>
    <property type="match status" value="1"/>
</dbReference>
<evidence type="ECO:0000256" key="7">
    <source>
        <dbReference type="ARBA" id="ARBA00023136"/>
    </source>
</evidence>
<keyword evidence="3" id="KW-1003">Cell membrane</keyword>
<dbReference type="Pfam" id="PF13379">
    <property type="entry name" value="NMT1_2"/>
    <property type="match status" value="1"/>
</dbReference>
<dbReference type="HOGENOM" id="CLU_037398_0_1_3"/>
<evidence type="ECO:0000256" key="3">
    <source>
        <dbReference type="ARBA" id="ARBA00022475"/>
    </source>
</evidence>
<dbReference type="InterPro" id="IPR044527">
    <property type="entry name" value="NrtA/CpmA_ABC-bd_dom"/>
</dbReference>
<dbReference type="PANTHER" id="PTHR30024">
    <property type="entry name" value="ALIPHATIC SULFONATES-BINDING PROTEIN-RELATED"/>
    <property type="match status" value="1"/>
</dbReference>
<dbReference type="AlphaFoldDB" id="U5QRY7"/>
<dbReference type="GO" id="GO:0005886">
    <property type="term" value="C:plasma membrane"/>
    <property type="evidence" value="ECO:0007669"/>
    <property type="project" value="UniProtKB-SubCell"/>
</dbReference>
<dbReference type="OrthoDB" id="416209at2"/>
<evidence type="ECO:0000313" key="9">
    <source>
        <dbReference type="EMBL" id="AGY60455.1"/>
    </source>
</evidence>
<keyword evidence="5" id="KW-0732">Signal</keyword>
<keyword evidence="4" id="KW-0997">Cell inner membrane</keyword>
<protein>
    <submittedName>
        <fullName evidence="9">Nitrate-binding proteint</fullName>
    </submittedName>
</protein>
<keyword evidence="7" id="KW-0472">Membrane</keyword>
<evidence type="ECO:0000256" key="6">
    <source>
        <dbReference type="ARBA" id="ARBA00023065"/>
    </source>
</evidence>
<evidence type="ECO:0000313" key="10">
    <source>
        <dbReference type="Proteomes" id="UP000017396"/>
    </source>
</evidence>